<keyword evidence="2" id="KW-1185">Reference proteome</keyword>
<organism evidence="1 2">
    <name type="scientific">Gulo gulo</name>
    <name type="common">Wolverine</name>
    <name type="synonym">Gluton</name>
    <dbReference type="NCBI Taxonomy" id="48420"/>
    <lineage>
        <taxon>Eukaryota</taxon>
        <taxon>Metazoa</taxon>
        <taxon>Chordata</taxon>
        <taxon>Craniata</taxon>
        <taxon>Vertebrata</taxon>
        <taxon>Euteleostomi</taxon>
        <taxon>Mammalia</taxon>
        <taxon>Eutheria</taxon>
        <taxon>Laurasiatheria</taxon>
        <taxon>Carnivora</taxon>
        <taxon>Caniformia</taxon>
        <taxon>Musteloidea</taxon>
        <taxon>Mustelidae</taxon>
        <taxon>Guloninae</taxon>
        <taxon>Gulo</taxon>
    </lineage>
</organism>
<dbReference type="AlphaFoldDB" id="A0A9X9LZ27"/>
<comment type="caution">
    <text evidence="1">The sequence shown here is derived from an EMBL/GenBank/DDBJ whole genome shotgun (WGS) entry which is preliminary data.</text>
</comment>
<dbReference type="Proteomes" id="UP000269945">
    <property type="component" value="Unassembled WGS sequence"/>
</dbReference>
<evidence type="ECO:0000313" key="2">
    <source>
        <dbReference type="Proteomes" id="UP000269945"/>
    </source>
</evidence>
<gene>
    <name evidence="1" type="ORF">BN2614_LOCUS5</name>
</gene>
<sequence length="118" mass="12831">LPNPPQLVATLQDALPPPPRPSSPCPAPLLRSCAGAAASSGVARRRSRHWGACVESQAVFWEVRPVADAEEVATILVFPPSDLCRFCAGQVTRESLRKCYLCKILGKRFGNERKTFGE</sequence>
<protein>
    <submittedName>
        <fullName evidence="1">Uncharacterized protein</fullName>
    </submittedName>
</protein>
<feature type="non-terminal residue" evidence="1">
    <location>
        <position position="1"/>
    </location>
</feature>
<proteinExistence type="predicted"/>
<name>A0A9X9LZ27_GULGU</name>
<evidence type="ECO:0000313" key="1">
    <source>
        <dbReference type="EMBL" id="VCX04856.1"/>
    </source>
</evidence>
<accession>A0A9X9LZ27</accession>
<dbReference type="EMBL" id="CYRY02030727">
    <property type="protein sequence ID" value="VCX04856.1"/>
    <property type="molecule type" value="Genomic_DNA"/>
</dbReference>
<reference evidence="1 2" key="1">
    <citation type="submission" date="2018-10" db="EMBL/GenBank/DDBJ databases">
        <authorList>
            <person name="Ekblom R."/>
            <person name="Jareborg N."/>
        </authorList>
    </citation>
    <scope>NUCLEOTIDE SEQUENCE [LARGE SCALE GENOMIC DNA]</scope>
    <source>
        <tissue evidence="1">Muscle</tissue>
    </source>
</reference>